<dbReference type="Proteomes" id="UP000828390">
    <property type="component" value="Unassembled WGS sequence"/>
</dbReference>
<reference evidence="2" key="2">
    <citation type="submission" date="2020-11" db="EMBL/GenBank/DDBJ databases">
        <authorList>
            <person name="McCartney M.A."/>
            <person name="Auch B."/>
            <person name="Kono T."/>
            <person name="Mallez S."/>
            <person name="Becker A."/>
            <person name="Gohl D.M."/>
            <person name="Silverstein K.A.T."/>
            <person name="Koren S."/>
            <person name="Bechman K.B."/>
            <person name="Herman A."/>
            <person name="Abrahante J.E."/>
            <person name="Garbe J."/>
        </authorList>
    </citation>
    <scope>NUCLEOTIDE SEQUENCE</scope>
    <source>
        <strain evidence="2">Duluth1</strain>
        <tissue evidence="2">Whole animal</tissue>
    </source>
</reference>
<comment type="caution">
    <text evidence="2">The sequence shown here is derived from an EMBL/GenBank/DDBJ whole genome shotgun (WGS) entry which is preliminary data.</text>
</comment>
<keyword evidence="3" id="KW-1185">Reference proteome</keyword>
<name>A0A9D4FQ64_DREPO</name>
<sequence length="69" mass="7167">MVNGENGRIKGGGLGGGRQFEGGSGGESLVVEAVLEAVVEVSAKVVAAEAIFCAKETMWTLWGKRTNEK</sequence>
<reference evidence="2" key="1">
    <citation type="journal article" date="2019" name="bioRxiv">
        <title>The Genome of the Zebra Mussel, Dreissena polymorpha: A Resource for Invasive Species Research.</title>
        <authorList>
            <person name="McCartney M.A."/>
            <person name="Auch B."/>
            <person name="Kono T."/>
            <person name="Mallez S."/>
            <person name="Zhang Y."/>
            <person name="Obille A."/>
            <person name="Becker A."/>
            <person name="Abrahante J.E."/>
            <person name="Garbe J."/>
            <person name="Badalamenti J.P."/>
            <person name="Herman A."/>
            <person name="Mangelson H."/>
            <person name="Liachko I."/>
            <person name="Sullivan S."/>
            <person name="Sone E.D."/>
            <person name="Koren S."/>
            <person name="Silverstein K.A.T."/>
            <person name="Beckman K.B."/>
            <person name="Gohl D.M."/>
        </authorList>
    </citation>
    <scope>NUCLEOTIDE SEQUENCE</scope>
    <source>
        <strain evidence="2">Duluth1</strain>
        <tissue evidence="2">Whole animal</tissue>
    </source>
</reference>
<gene>
    <name evidence="2" type="ORF">DPMN_156628</name>
</gene>
<accession>A0A9D4FQ64</accession>
<protein>
    <submittedName>
        <fullName evidence="2">Uncharacterized protein</fullName>
    </submittedName>
</protein>
<feature type="compositionally biased region" description="Gly residues" evidence="1">
    <location>
        <begin position="9"/>
        <end position="22"/>
    </location>
</feature>
<dbReference type="AlphaFoldDB" id="A0A9D4FQ64"/>
<evidence type="ECO:0000313" key="3">
    <source>
        <dbReference type="Proteomes" id="UP000828390"/>
    </source>
</evidence>
<organism evidence="2 3">
    <name type="scientific">Dreissena polymorpha</name>
    <name type="common">Zebra mussel</name>
    <name type="synonym">Mytilus polymorpha</name>
    <dbReference type="NCBI Taxonomy" id="45954"/>
    <lineage>
        <taxon>Eukaryota</taxon>
        <taxon>Metazoa</taxon>
        <taxon>Spiralia</taxon>
        <taxon>Lophotrochozoa</taxon>
        <taxon>Mollusca</taxon>
        <taxon>Bivalvia</taxon>
        <taxon>Autobranchia</taxon>
        <taxon>Heteroconchia</taxon>
        <taxon>Euheterodonta</taxon>
        <taxon>Imparidentia</taxon>
        <taxon>Neoheterodontei</taxon>
        <taxon>Myida</taxon>
        <taxon>Dreissenoidea</taxon>
        <taxon>Dreissenidae</taxon>
        <taxon>Dreissena</taxon>
    </lineage>
</organism>
<evidence type="ECO:0000256" key="1">
    <source>
        <dbReference type="SAM" id="MobiDB-lite"/>
    </source>
</evidence>
<evidence type="ECO:0000313" key="2">
    <source>
        <dbReference type="EMBL" id="KAH3802930.1"/>
    </source>
</evidence>
<feature type="region of interest" description="Disordered" evidence="1">
    <location>
        <begin position="1"/>
        <end position="22"/>
    </location>
</feature>
<proteinExistence type="predicted"/>
<dbReference type="EMBL" id="JAIWYP010000007">
    <property type="protein sequence ID" value="KAH3802930.1"/>
    <property type="molecule type" value="Genomic_DNA"/>
</dbReference>